<dbReference type="InterPro" id="IPR013320">
    <property type="entry name" value="ConA-like_dom_sf"/>
</dbReference>
<reference evidence="6 7" key="1">
    <citation type="submission" date="2019-02" db="EMBL/GenBank/DDBJ databases">
        <title>Sequencing the genomes of 1000 actinobacteria strains.</title>
        <authorList>
            <person name="Klenk H.-P."/>
        </authorList>
    </citation>
    <scope>NUCLEOTIDE SEQUENCE [LARGE SCALE GENOMIC DNA]</scope>
    <source>
        <strain evidence="6 7">DSM 45162</strain>
    </source>
</reference>
<dbReference type="InterPro" id="IPR042837">
    <property type="entry name" value="PTX3"/>
</dbReference>
<feature type="signal peptide" evidence="4">
    <location>
        <begin position="1"/>
        <end position="25"/>
    </location>
</feature>
<dbReference type="EMBL" id="SHKY01000001">
    <property type="protein sequence ID" value="RZU48745.1"/>
    <property type="molecule type" value="Genomic_DNA"/>
</dbReference>
<proteinExistence type="predicted"/>
<keyword evidence="7" id="KW-1185">Reference proteome</keyword>
<dbReference type="Pfam" id="PF13385">
    <property type="entry name" value="Laminin_G_3"/>
    <property type="match status" value="3"/>
</dbReference>
<feature type="domain" description="LamG-like jellyroll fold" evidence="5">
    <location>
        <begin position="767"/>
        <end position="907"/>
    </location>
</feature>
<dbReference type="SMART" id="SM00560">
    <property type="entry name" value="LamGL"/>
    <property type="match status" value="3"/>
</dbReference>
<dbReference type="GO" id="GO:0006955">
    <property type="term" value="P:immune response"/>
    <property type="evidence" value="ECO:0007669"/>
    <property type="project" value="InterPro"/>
</dbReference>
<sequence length="1383" mass="147245">MSMARGRIVLGSALAVFATSLCVVAHPAAARAACPAGVAADQEPTAQTEASAQRLAVACAKPVEVLAGADETTRVMALPSGDFSLDSYLEPQRVKRGDRWLDLDTRLEKTADGRFRPRVAADVSFSAGGTAPFATFREGGADFTLSWPSALPSGVVSGDSVTYPNVYPDVDLVVRAVAGGFSHVLVVKTPQAAANPAVRESSYVIGGSATVSETNDEIVIKGPKGVVAGAPRPVAWDSTRAAPASMKALRSSPAGAAAPAASPSTVRAPGDLARRSDLDVQISNRTLKVRVDEGLLAGQSAFPIFIDPVYSKYYQKWIPVSKLHPDSRWTSGDSYPRDVMRVGSNWDNHSDVWRAHTQFDISILKGKRLIKAPSVEAYVVHTGACAGEALEIWQTNGIDGDNLTWNGMRDKWLHGDPLQTRTAKANSGCSGQKPNYVKFDASGIKSHVQRHADAGFTTITFGLRVPTENGGHWVKVDRDKVKLTAEYQSKPTSPVAARSAPGGSCNRTSPGPWINDSTPTLYGTATDTDNSVKVVFDLTGPTSPADYTSRAVASKAEADWTTPTLADGNYKWRVYGTDGTDSTGWTDYYCYFRQDHTPPTMPEITRTSGQPVLGQPVTLSFSSTDALSGVQRFEYGVGVDSGDTTVNASSGKASVTFTPDSGRTQIYVWAKDNAGNRSARAIYNVFTGRITPIVPMGVWRFTYDLRDDSGTTDDSGNKDVHADEKDLRWNGSAGPSYTADHLGKGGAALEFTGGTCASTMPVLRSDVEFTAAAWVKLGDKSTNRTVLAISGADAPAWMLGYHAGTDRWETVLTDRDSSSVSWTVARSTTAPPLNTWQYVAASVDPVGKVLRLYLDGKLVAETAISSVPWRGEARTLIGCGGYGSTTYQEMVGAIDQVGMWSGLLTEAQLSAAANELPAGVSGAWMLRKTGADDSGHGYDLSIPEPVVPEPTNPEVPDESTDPETPPAPAAPTAWTGDQYARPESAWYVTGDRCATSPRSVVRSDESFSLAVWARLDDTSRMNQTIIGADGNRVSGWFLGARTNGQGVPFWSLMMKASDDEKSSSEWAYSTTNAFAATVGKWTHLVGTYNATTKTITLYVNGEKVSSVGRGGTNWAASGPLTIGCGKYAGVPADYFRGAITDVRVWRGVLTDAEATAVKGANPPVKLEGMWPLEGPRAEEPTNLEDRSDNTRHLSVAGAYSWEQDRFASRNGALGLALAEGSCAETAGPVVRTDGSFSVAAWVSLDELTGTRTVVSQSGTVRQGFRIEYFGEANRLRVVMPHSDTANAPLVEVRSLAAPAAGTWTHVAAVYDLPARKLRFYVDGEPQGEAPVPSAPWHAAGPLTVGCLGSTDGRRSDYLGGVVDDVRAWSSTVDPDLFGTFAHA</sequence>
<dbReference type="SUPFAM" id="SSF49899">
    <property type="entry name" value="Concanavalin A-like lectins/glucanases"/>
    <property type="match status" value="3"/>
</dbReference>
<dbReference type="Proteomes" id="UP000292564">
    <property type="component" value="Unassembled WGS sequence"/>
</dbReference>
<name>A0A4Q7ZF74_9ACTN</name>
<feature type="domain" description="LamG-like jellyroll fold" evidence="5">
    <location>
        <begin position="1005"/>
        <end position="1152"/>
    </location>
</feature>
<dbReference type="Gene3D" id="2.60.120.200">
    <property type="match status" value="3"/>
</dbReference>
<gene>
    <name evidence="6" type="ORF">EV385_0469</name>
</gene>
<organism evidence="6 7">
    <name type="scientific">Krasilnikovia cinnamomea</name>
    <dbReference type="NCBI Taxonomy" id="349313"/>
    <lineage>
        <taxon>Bacteria</taxon>
        <taxon>Bacillati</taxon>
        <taxon>Actinomycetota</taxon>
        <taxon>Actinomycetes</taxon>
        <taxon>Micromonosporales</taxon>
        <taxon>Micromonosporaceae</taxon>
        <taxon>Krasilnikovia</taxon>
    </lineage>
</organism>
<feature type="region of interest" description="Disordered" evidence="3">
    <location>
        <begin position="487"/>
        <end position="516"/>
    </location>
</feature>
<keyword evidence="2" id="KW-1015">Disulfide bond</keyword>
<feature type="region of interest" description="Disordered" evidence="3">
    <location>
        <begin position="942"/>
        <end position="976"/>
    </location>
</feature>
<evidence type="ECO:0000313" key="7">
    <source>
        <dbReference type="Proteomes" id="UP000292564"/>
    </source>
</evidence>
<feature type="domain" description="LamG-like jellyroll fold" evidence="5">
    <location>
        <begin position="1234"/>
        <end position="1375"/>
    </location>
</feature>
<dbReference type="PANTHER" id="PTHR46943">
    <property type="entry name" value="PENTRAXIN-RELATED PROTEIN PTX3"/>
    <property type="match status" value="1"/>
</dbReference>
<dbReference type="InterPro" id="IPR006558">
    <property type="entry name" value="LamG-like"/>
</dbReference>
<keyword evidence="1 4" id="KW-0732">Signal</keyword>
<dbReference type="OrthoDB" id="176279at2"/>
<evidence type="ECO:0000256" key="2">
    <source>
        <dbReference type="ARBA" id="ARBA00023157"/>
    </source>
</evidence>
<dbReference type="GO" id="GO:0030246">
    <property type="term" value="F:carbohydrate binding"/>
    <property type="evidence" value="ECO:0007669"/>
    <property type="project" value="UniProtKB-KW"/>
</dbReference>
<comment type="caution">
    <text evidence="6">The sequence shown here is derived from an EMBL/GenBank/DDBJ whole genome shotgun (WGS) entry which is preliminary data.</text>
</comment>
<evidence type="ECO:0000259" key="5">
    <source>
        <dbReference type="SMART" id="SM00560"/>
    </source>
</evidence>
<evidence type="ECO:0000256" key="1">
    <source>
        <dbReference type="ARBA" id="ARBA00022729"/>
    </source>
</evidence>
<evidence type="ECO:0000256" key="3">
    <source>
        <dbReference type="SAM" id="MobiDB-lite"/>
    </source>
</evidence>
<protein>
    <submittedName>
        <fullName evidence="6">Concanavalin A-like lectin/glucanase superfamily protein</fullName>
    </submittedName>
</protein>
<keyword evidence="6" id="KW-0430">Lectin</keyword>
<evidence type="ECO:0000313" key="6">
    <source>
        <dbReference type="EMBL" id="RZU48745.1"/>
    </source>
</evidence>
<accession>A0A4Q7ZF74</accession>
<dbReference type="PANTHER" id="PTHR46943:SF1">
    <property type="entry name" value="PENTRAXIN-RELATED PROTEIN PTX3"/>
    <property type="match status" value="1"/>
</dbReference>
<feature type="compositionally biased region" description="Polar residues" evidence="3">
    <location>
        <begin position="505"/>
        <end position="516"/>
    </location>
</feature>
<evidence type="ECO:0000256" key="4">
    <source>
        <dbReference type="SAM" id="SignalP"/>
    </source>
</evidence>
<feature type="chain" id="PRO_5039517756" evidence="4">
    <location>
        <begin position="26"/>
        <end position="1383"/>
    </location>
</feature>